<dbReference type="KEGG" id="bih:BIP78_0343"/>
<gene>
    <name evidence="9" type="ORF">BIP78_0343</name>
</gene>
<dbReference type="InterPro" id="IPR007208">
    <property type="entry name" value="MrpF/PhaF-like"/>
</dbReference>
<dbReference type="GO" id="GO:0005886">
    <property type="term" value="C:plasma membrane"/>
    <property type="evidence" value="ECO:0007669"/>
    <property type="project" value="UniProtKB-SubCell"/>
</dbReference>
<dbReference type="Pfam" id="PF04066">
    <property type="entry name" value="MrpF_PhaF"/>
    <property type="match status" value="1"/>
</dbReference>
<sequence length="83" mass="8710">MRTAVLVALICTAIPPLGRLWAGPTLWDRLTGAASLNVRITLALAAEAAFAGYGILLDVALAYAVLGFLGTVLVARFAERGQR</sequence>
<evidence type="ECO:0000313" key="10">
    <source>
        <dbReference type="Proteomes" id="UP000287233"/>
    </source>
</evidence>
<evidence type="ECO:0000256" key="3">
    <source>
        <dbReference type="ARBA" id="ARBA00022448"/>
    </source>
</evidence>
<keyword evidence="5 8" id="KW-0812">Transmembrane</keyword>
<proteinExistence type="inferred from homology"/>
<evidence type="ECO:0000256" key="2">
    <source>
        <dbReference type="ARBA" id="ARBA00009212"/>
    </source>
</evidence>
<dbReference type="Proteomes" id="UP000287233">
    <property type="component" value="Chromosome"/>
</dbReference>
<evidence type="ECO:0000256" key="5">
    <source>
        <dbReference type="ARBA" id="ARBA00022692"/>
    </source>
</evidence>
<organism evidence="9 10">
    <name type="scientific">Bipolaricaulis sibiricus</name>
    <dbReference type="NCBI Taxonomy" id="2501609"/>
    <lineage>
        <taxon>Bacteria</taxon>
        <taxon>Candidatus Bipolaricaulota</taxon>
        <taxon>Candidatus Bipolaricaulia</taxon>
        <taxon>Candidatus Bipolaricaulales</taxon>
        <taxon>Candidatus Bipolaricaulaceae</taxon>
        <taxon>Candidatus Bipolaricaulis</taxon>
    </lineage>
</organism>
<dbReference type="EMBL" id="CP034928">
    <property type="protein sequence ID" value="QAA76109.1"/>
    <property type="molecule type" value="Genomic_DNA"/>
</dbReference>
<keyword evidence="6 8" id="KW-1133">Transmembrane helix</keyword>
<keyword evidence="7 8" id="KW-0472">Membrane</keyword>
<feature type="transmembrane region" description="Helical" evidence="8">
    <location>
        <begin position="60"/>
        <end position="78"/>
    </location>
</feature>
<keyword evidence="3" id="KW-0813">Transport</keyword>
<evidence type="ECO:0000256" key="4">
    <source>
        <dbReference type="ARBA" id="ARBA00022475"/>
    </source>
</evidence>
<evidence type="ECO:0000256" key="7">
    <source>
        <dbReference type="ARBA" id="ARBA00023136"/>
    </source>
</evidence>
<accession>A0A410FSC5</accession>
<reference evidence="10" key="1">
    <citation type="submission" date="2018-12" db="EMBL/GenBank/DDBJ databases">
        <title>Complete genome sequence of an uncultured bacterium of the candidate phylum Bipolaricaulota.</title>
        <authorList>
            <person name="Kadnikov V.V."/>
            <person name="Mardanov A.V."/>
            <person name="Beletsky A.V."/>
            <person name="Frank Y.A."/>
            <person name="Karnachuk O.V."/>
            <person name="Ravin N.V."/>
        </authorList>
    </citation>
    <scope>NUCLEOTIDE SEQUENCE [LARGE SCALE GENOMIC DNA]</scope>
</reference>
<evidence type="ECO:0000256" key="6">
    <source>
        <dbReference type="ARBA" id="ARBA00022989"/>
    </source>
</evidence>
<comment type="subcellular location">
    <subcellularLocation>
        <location evidence="1">Cell membrane</location>
        <topology evidence="1">Multi-pass membrane protein</topology>
    </subcellularLocation>
</comment>
<evidence type="ECO:0008006" key="11">
    <source>
        <dbReference type="Google" id="ProtNLM"/>
    </source>
</evidence>
<dbReference type="AlphaFoldDB" id="A0A410FSC5"/>
<evidence type="ECO:0000313" key="9">
    <source>
        <dbReference type="EMBL" id="QAA76109.1"/>
    </source>
</evidence>
<comment type="similarity">
    <text evidence="2">Belongs to the CPA3 antiporters (TC 2.A.63) subunit F family.</text>
</comment>
<protein>
    <recommendedName>
        <fullName evidence="11">Na(+) H(+) antiporter subunit F</fullName>
    </recommendedName>
</protein>
<evidence type="ECO:0000256" key="1">
    <source>
        <dbReference type="ARBA" id="ARBA00004651"/>
    </source>
</evidence>
<dbReference type="GO" id="GO:0015385">
    <property type="term" value="F:sodium:proton antiporter activity"/>
    <property type="evidence" value="ECO:0007669"/>
    <property type="project" value="TreeGrafter"/>
</dbReference>
<dbReference type="PANTHER" id="PTHR34702:SF1">
    <property type="entry name" value="NA(+)_H(+) ANTIPORTER SUBUNIT F"/>
    <property type="match status" value="1"/>
</dbReference>
<evidence type="ECO:0000256" key="8">
    <source>
        <dbReference type="SAM" id="Phobius"/>
    </source>
</evidence>
<name>A0A410FSC5_BIPS1</name>
<keyword evidence="4" id="KW-1003">Cell membrane</keyword>
<dbReference type="PANTHER" id="PTHR34702">
    <property type="entry name" value="NA(+)/H(+) ANTIPORTER SUBUNIT F1"/>
    <property type="match status" value="1"/>
</dbReference>